<protein>
    <recommendedName>
        <fullName evidence="3">STAS/SEC14 domain-containing protein</fullName>
    </recommendedName>
</protein>
<proteinExistence type="predicted"/>
<accession>A0A923NAF6</accession>
<dbReference type="RefSeq" id="WP_187068353.1">
    <property type="nucleotide sequence ID" value="NZ_JACRVF010000005.1"/>
</dbReference>
<gene>
    <name evidence="1" type="ORF">H8S84_15845</name>
</gene>
<dbReference type="EMBL" id="JACRVF010000005">
    <property type="protein sequence ID" value="MBC5994321.1"/>
    <property type="molecule type" value="Genomic_DNA"/>
</dbReference>
<organism evidence="1 2">
    <name type="scientific">Pontibacter cellulosilyticus</name>
    <dbReference type="NCBI Taxonomy" id="1720253"/>
    <lineage>
        <taxon>Bacteria</taxon>
        <taxon>Pseudomonadati</taxon>
        <taxon>Bacteroidota</taxon>
        <taxon>Cytophagia</taxon>
        <taxon>Cytophagales</taxon>
        <taxon>Hymenobacteraceae</taxon>
        <taxon>Pontibacter</taxon>
    </lineage>
</organism>
<dbReference type="AlphaFoldDB" id="A0A923NAF6"/>
<sequence length="145" mass="16720">MPDRPEEQIAILESHQLSIFKEPALPLAVLEFNGYVTSDLYRKAVSALLHQSEKEMIGYWLINCSNGCSISTDDQEWTINEVVPKIAQELTLQQIAILEPQSIFTRINLINLFDKLSRISPIEIQFFEKETNARNWLKEGTHLDF</sequence>
<keyword evidence="2" id="KW-1185">Reference proteome</keyword>
<evidence type="ECO:0000313" key="1">
    <source>
        <dbReference type="EMBL" id="MBC5994321.1"/>
    </source>
</evidence>
<evidence type="ECO:0000313" key="2">
    <source>
        <dbReference type="Proteomes" id="UP000603640"/>
    </source>
</evidence>
<evidence type="ECO:0008006" key="3">
    <source>
        <dbReference type="Google" id="ProtNLM"/>
    </source>
</evidence>
<reference evidence="1" key="1">
    <citation type="submission" date="2020-08" db="EMBL/GenBank/DDBJ databases">
        <title>Pontibacter sp. SD6 16S ribosomal RNA gene Genome sequencing and assembly.</title>
        <authorList>
            <person name="Kang M."/>
        </authorList>
    </citation>
    <scope>NUCLEOTIDE SEQUENCE</scope>
    <source>
        <strain evidence="1">SD6</strain>
    </source>
</reference>
<dbReference type="Proteomes" id="UP000603640">
    <property type="component" value="Unassembled WGS sequence"/>
</dbReference>
<name>A0A923NAF6_9BACT</name>
<comment type="caution">
    <text evidence="1">The sequence shown here is derived from an EMBL/GenBank/DDBJ whole genome shotgun (WGS) entry which is preliminary data.</text>
</comment>